<protein>
    <submittedName>
        <fullName evidence="9">Uncharacterized protein</fullName>
    </submittedName>
</protein>
<evidence type="ECO:0000313" key="10">
    <source>
        <dbReference type="Proteomes" id="UP000019225"/>
    </source>
</evidence>
<feature type="region of interest" description="Disordered" evidence="6">
    <location>
        <begin position="1"/>
        <end position="43"/>
    </location>
</feature>
<evidence type="ECO:0000259" key="7">
    <source>
        <dbReference type="Pfam" id="PF04542"/>
    </source>
</evidence>
<evidence type="ECO:0000256" key="1">
    <source>
        <dbReference type="ARBA" id="ARBA00010641"/>
    </source>
</evidence>
<dbReference type="NCBIfam" id="TIGR02937">
    <property type="entry name" value="sigma70-ECF"/>
    <property type="match status" value="1"/>
</dbReference>
<dbReference type="Proteomes" id="UP000019225">
    <property type="component" value="Chromosome"/>
</dbReference>
<proteinExistence type="inferred from homology"/>
<dbReference type="InterPro" id="IPR013324">
    <property type="entry name" value="RNA_pol_sigma_r3/r4-like"/>
</dbReference>
<dbReference type="NCBIfam" id="NF007227">
    <property type="entry name" value="PRK09645.1"/>
    <property type="match status" value="1"/>
</dbReference>
<dbReference type="SUPFAM" id="SSF88946">
    <property type="entry name" value="Sigma2 domain of RNA polymerase sigma factors"/>
    <property type="match status" value="1"/>
</dbReference>
<dbReference type="Pfam" id="PF04542">
    <property type="entry name" value="Sigma70_r2"/>
    <property type="match status" value="1"/>
</dbReference>
<keyword evidence="5" id="KW-0804">Transcription</keyword>
<dbReference type="Pfam" id="PF04545">
    <property type="entry name" value="Sigma70_r4"/>
    <property type="match status" value="1"/>
</dbReference>
<dbReference type="eggNOG" id="COG1595">
    <property type="taxonomic scope" value="Bacteria"/>
</dbReference>
<feature type="domain" description="RNA polymerase sigma-70 region 4" evidence="8">
    <location>
        <begin position="167"/>
        <end position="216"/>
    </location>
</feature>
<dbReference type="GO" id="GO:0016987">
    <property type="term" value="F:sigma factor activity"/>
    <property type="evidence" value="ECO:0007669"/>
    <property type="project" value="UniProtKB-KW"/>
</dbReference>
<dbReference type="GO" id="GO:0006352">
    <property type="term" value="P:DNA-templated transcription initiation"/>
    <property type="evidence" value="ECO:0007669"/>
    <property type="project" value="InterPro"/>
</dbReference>
<dbReference type="CDD" id="cd06171">
    <property type="entry name" value="Sigma70_r4"/>
    <property type="match status" value="1"/>
</dbReference>
<dbReference type="InterPro" id="IPR007627">
    <property type="entry name" value="RNA_pol_sigma70_r2"/>
</dbReference>
<organism evidence="9 10">
    <name type="scientific">Kutzneria albida DSM 43870</name>
    <dbReference type="NCBI Taxonomy" id="1449976"/>
    <lineage>
        <taxon>Bacteria</taxon>
        <taxon>Bacillati</taxon>
        <taxon>Actinomycetota</taxon>
        <taxon>Actinomycetes</taxon>
        <taxon>Pseudonocardiales</taxon>
        <taxon>Pseudonocardiaceae</taxon>
        <taxon>Kutzneria</taxon>
    </lineage>
</organism>
<dbReference type="SUPFAM" id="SSF88659">
    <property type="entry name" value="Sigma3 and sigma4 domains of RNA polymerase sigma factors"/>
    <property type="match status" value="1"/>
</dbReference>
<keyword evidence="3" id="KW-0731">Sigma factor</keyword>
<evidence type="ECO:0000313" key="9">
    <source>
        <dbReference type="EMBL" id="AHH99850.1"/>
    </source>
</evidence>
<dbReference type="HOGENOM" id="CLU_047691_9_4_11"/>
<name>W5WGG8_9PSEU</name>
<dbReference type="PANTHER" id="PTHR43133:SF52">
    <property type="entry name" value="ECF RNA POLYMERASE SIGMA FACTOR SIGL"/>
    <property type="match status" value="1"/>
</dbReference>
<dbReference type="InterPro" id="IPR014284">
    <property type="entry name" value="RNA_pol_sigma-70_dom"/>
</dbReference>
<dbReference type="Gene3D" id="1.10.10.10">
    <property type="entry name" value="Winged helix-like DNA-binding domain superfamily/Winged helix DNA-binding domain"/>
    <property type="match status" value="1"/>
</dbReference>
<keyword evidence="10" id="KW-1185">Reference proteome</keyword>
<accession>W5WGG8</accession>
<sequence length="227" mass="24735">MHTTAMTATDGWLTTGGRARSRAVAEQGDLVPSTASRAQNRGRAPVGFADRWSRRGRRPSDEALVRSLYEEHGRSLLAYATRLTGDRAAAEDVVQETLVRAWKHAEDMVDNKGSVRGWLLTVARNIITDRARARAVRPAEVAETPATPPVQRDHAQTVVDSMAVLGALNTLTTEHRHVLVEIYYRGRSVAEVAGALGVPPGTVKSRSHYALKALRAAMAERPTEVTP</sequence>
<evidence type="ECO:0000256" key="2">
    <source>
        <dbReference type="ARBA" id="ARBA00023015"/>
    </source>
</evidence>
<keyword evidence="4" id="KW-0238">DNA-binding</keyword>
<evidence type="ECO:0000256" key="5">
    <source>
        <dbReference type="ARBA" id="ARBA00023163"/>
    </source>
</evidence>
<evidence type="ECO:0000256" key="3">
    <source>
        <dbReference type="ARBA" id="ARBA00023082"/>
    </source>
</evidence>
<gene>
    <name evidence="9" type="ORF">KALB_6491</name>
</gene>
<keyword evidence="2" id="KW-0805">Transcription regulation</keyword>
<dbReference type="InterPro" id="IPR013325">
    <property type="entry name" value="RNA_pol_sigma_r2"/>
</dbReference>
<dbReference type="EMBL" id="CP007155">
    <property type="protein sequence ID" value="AHH99850.1"/>
    <property type="molecule type" value="Genomic_DNA"/>
</dbReference>
<dbReference type="InterPro" id="IPR039425">
    <property type="entry name" value="RNA_pol_sigma-70-like"/>
</dbReference>
<reference evidence="9 10" key="1">
    <citation type="journal article" date="2014" name="BMC Genomics">
        <title>Complete genome sequence of producer of the glycopeptide antibiotic Aculeximycin Kutzneria albida DSM 43870T, a representative of minor genus of Pseudonocardiaceae.</title>
        <authorList>
            <person name="Rebets Y."/>
            <person name="Tokovenko B."/>
            <person name="Lushchyk I."/>
            <person name="Ruckert C."/>
            <person name="Zaburannyi N."/>
            <person name="Bechthold A."/>
            <person name="Kalinowski J."/>
            <person name="Luzhetskyy A."/>
        </authorList>
    </citation>
    <scope>NUCLEOTIDE SEQUENCE [LARGE SCALE GENOMIC DNA]</scope>
    <source>
        <strain evidence="9">DSM 43870</strain>
    </source>
</reference>
<evidence type="ECO:0000256" key="6">
    <source>
        <dbReference type="SAM" id="MobiDB-lite"/>
    </source>
</evidence>
<dbReference type="Gene3D" id="1.10.1740.10">
    <property type="match status" value="1"/>
</dbReference>
<dbReference type="InterPro" id="IPR036388">
    <property type="entry name" value="WH-like_DNA-bd_sf"/>
</dbReference>
<dbReference type="PATRIC" id="fig|1449976.3.peg.6514"/>
<dbReference type="AlphaFoldDB" id="W5WGG8"/>
<dbReference type="InterPro" id="IPR007630">
    <property type="entry name" value="RNA_pol_sigma70_r4"/>
</dbReference>
<comment type="similarity">
    <text evidence="1">Belongs to the sigma-70 factor family. ECF subfamily.</text>
</comment>
<dbReference type="PANTHER" id="PTHR43133">
    <property type="entry name" value="RNA POLYMERASE ECF-TYPE SIGMA FACTO"/>
    <property type="match status" value="1"/>
</dbReference>
<dbReference type="GO" id="GO:0003677">
    <property type="term" value="F:DNA binding"/>
    <property type="evidence" value="ECO:0007669"/>
    <property type="project" value="UniProtKB-KW"/>
</dbReference>
<evidence type="ECO:0000256" key="4">
    <source>
        <dbReference type="ARBA" id="ARBA00023125"/>
    </source>
</evidence>
<dbReference type="KEGG" id="kal:KALB_6491"/>
<evidence type="ECO:0000259" key="8">
    <source>
        <dbReference type="Pfam" id="PF04545"/>
    </source>
</evidence>
<dbReference type="STRING" id="1449976.KALB_6491"/>
<feature type="domain" description="RNA polymerase sigma-70 region 2" evidence="7">
    <location>
        <begin position="68"/>
        <end position="135"/>
    </location>
</feature>